<comment type="caution">
    <text evidence="5">The sequence shown here is derived from an EMBL/GenBank/DDBJ whole genome shotgun (WGS) entry which is preliminary data.</text>
</comment>
<comment type="caution">
    <text evidence="3">Lacks conserved residue(s) required for the propagation of feature annotation.</text>
</comment>
<keyword evidence="2" id="KW-0520">NAD</keyword>
<dbReference type="Pfam" id="PF02146">
    <property type="entry name" value="SIR2"/>
    <property type="match status" value="1"/>
</dbReference>
<protein>
    <submittedName>
        <fullName evidence="5">Sir2 family</fullName>
    </submittedName>
</protein>
<dbReference type="Gene3D" id="3.30.1600.10">
    <property type="entry name" value="SIR2/SIRT2 'Small Domain"/>
    <property type="match status" value="1"/>
</dbReference>
<dbReference type="GO" id="GO:0070403">
    <property type="term" value="F:NAD+ binding"/>
    <property type="evidence" value="ECO:0007669"/>
    <property type="project" value="InterPro"/>
</dbReference>
<accession>A0AAW0F5Q6</accession>
<proteinExistence type="predicted"/>
<feature type="domain" description="Deacetylase sirtuin-type" evidence="4">
    <location>
        <begin position="13"/>
        <end position="118"/>
    </location>
</feature>
<gene>
    <name evidence="5" type="ORF">NESM_000260800</name>
</gene>
<dbReference type="InterPro" id="IPR026591">
    <property type="entry name" value="Sirtuin_cat_small_dom_sf"/>
</dbReference>
<keyword evidence="6" id="KW-1185">Reference proteome</keyword>
<evidence type="ECO:0000313" key="6">
    <source>
        <dbReference type="Proteomes" id="UP001430356"/>
    </source>
</evidence>
<dbReference type="GO" id="GO:0016740">
    <property type="term" value="F:transferase activity"/>
    <property type="evidence" value="ECO:0007669"/>
    <property type="project" value="UniProtKB-KW"/>
</dbReference>
<dbReference type="AlphaFoldDB" id="A0AAW0F5Q6"/>
<sequence length="118" mass="12596">METAAVLSSSVVPPPTTDVLECVSHALAAAHRVVVFSGAGMSAESGIHTFRDPEVGLWRNKIALALFGIPLGWRWMPSIAWWGYKRFHAPIAAALPNSGHLAVAELRTALQLRADGAV</sequence>
<dbReference type="Proteomes" id="UP001430356">
    <property type="component" value="Unassembled WGS sequence"/>
</dbReference>
<dbReference type="InterPro" id="IPR003000">
    <property type="entry name" value="Sirtuin"/>
</dbReference>
<name>A0AAW0F5Q6_9TRYP</name>
<dbReference type="InterPro" id="IPR029035">
    <property type="entry name" value="DHS-like_NAD/FAD-binding_dom"/>
</dbReference>
<dbReference type="CDD" id="cd00296">
    <property type="entry name" value="SIR2"/>
    <property type="match status" value="1"/>
</dbReference>
<dbReference type="EMBL" id="JAECZO010000022">
    <property type="protein sequence ID" value="KAK7201932.1"/>
    <property type="molecule type" value="Genomic_DNA"/>
</dbReference>
<reference evidence="5 6" key="1">
    <citation type="journal article" date="2021" name="MBio">
        <title>A New Model Trypanosomatid, Novymonas esmeraldas: Genomic Perception of Its 'Candidatus Pandoraea novymonadis' Endosymbiont.</title>
        <authorList>
            <person name="Zakharova A."/>
            <person name="Saura A."/>
            <person name="Butenko A."/>
            <person name="Podesvova L."/>
            <person name="Warmusova S."/>
            <person name="Kostygov A.Y."/>
            <person name="Nenarokova A."/>
            <person name="Lukes J."/>
            <person name="Opperdoes F.R."/>
            <person name="Yurchenko V."/>
        </authorList>
    </citation>
    <scope>NUCLEOTIDE SEQUENCE [LARGE SCALE GENOMIC DNA]</scope>
    <source>
        <strain evidence="5 6">E262AT.01</strain>
    </source>
</reference>
<dbReference type="PROSITE" id="PS50305">
    <property type="entry name" value="SIRTUIN"/>
    <property type="match status" value="1"/>
</dbReference>
<evidence type="ECO:0000256" key="1">
    <source>
        <dbReference type="ARBA" id="ARBA00022679"/>
    </source>
</evidence>
<dbReference type="SUPFAM" id="SSF52467">
    <property type="entry name" value="DHS-like NAD/FAD-binding domain"/>
    <property type="match status" value="1"/>
</dbReference>
<evidence type="ECO:0000256" key="3">
    <source>
        <dbReference type="PROSITE-ProRule" id="PRU00236"/>
    </source>
</evidence>
<evidence type="ECO:0000313" key="5">
    <source>
        <dbReference type="EMBL" id="KAK7201932.1"/>
    </source>
</evidence>
<dbReference type="Gene3D" id="3.40.50.1220">
    <property type="entry name" value="TPP-binding domain"/>
    <property type="match status" value="1"/>
</dbReference>
<dbReference type="InterPro" id="IPR026590">
    <property type="entry name" value="Ssirtuin_cat_dom"/>
</dbReference>
<evidence type="ECO:0000256" key="2">
    <source>
        <dbReference type="ARBA" id="ARBA00023027"/>
    </source>
</evidence>
<organism evidence="5 6">
    <name type="scientific">Novymonas esmeraldas</name>
    <dbReference type="NCBI Taxonomy" id="1808958"/>
    <lineage>
        <taxon>Eukaryota</taxon>
        <taxon>Discoba</taxon>
        <taxon>Euglenozoa</taxon>
        <taxon>Kinetoplastea</taxon>
        <taxon>Metakinetoplastina</taxon>
        <taxon>Trypanosomatida</taxon>
        <taxon>Trypanosomatidae</taxon>
        <taxon>Novymonas</taxon>
    </lineage>
</organism>
<evidence type="ECO:0000259" key="4">
    <source>
        <dbReference type="PROSITE" id="PS50305"/>
    </source>
</evidence>
<keyword evidence="1" id="KW-0808">Transferase</keyword>